<dbReference type="GO" id="GO:0046872">
    <property type="term" value="F:metal ion binding"/>
    <property type="evidence" value="ECO:0007669"/>
    <property type="project" value="UniProtKB-KW"/>
</dbReference>
<dbReference type="Proteomes" id="UP000006787">
    <property type="component" value="Unassembled WGS sequence"/>
</dbReference>
<organism evidence="15 16">
    <name type="scientific">Lactococcus garvieae DCC43</name>
    <dbReference type="NCBI Taxonomy" id="1231377"/>
    <lineage>
        <taxon>Bacteria</taxon>
        <taxon>Bacillati</taxon>
        <taxon>Bacillota</taxon>
        <taxon>Bacilli</taxon>
        <taxon>Lactobacillales</taxon>
        <taxon>Streptococcaceae</taxon>
        <taxon>Lactococcus</taxon>
    </lineage>
</organism>
<evidence type="ECO:0000256" key="11">
    <source>
        <dbReference type="ARBA" id="ARBA00023268"/>
    </source>
</evidence>
<feature type="region of interest" description="Glutamate--cysteine ligase" evidence="13">
    <location>
        <begin position="1"/>
        <end position="339"/>
    </location>
</feature>
<dbReference type="InterPro" id="IPR007370">
    <property type="entry name" value="Glu_cys_ligase"/>
</dbReference>
<evidence type="ECO:0000256" key="12">
    <source>
        <dbReference type="ARBA" id="ARBA00048819"/>
    </source>
</evidence>
<evidence type="ECO:0000256" key="8">
    <source>
        <dbReference type="ARBA" id="ARBA00022840"/>
    </source>
</evidence>
<comment type="cofactor">
    <cofactor evidence="2">
        <name>Mg(2+)</name>
        <dbReference type="ChEBI" id="CHEBI:18420"/>
    </cofactor>
</comment>
<dbReference type="SUPFAM" id="SSF55931">
    <property type="entry name" value="Glutamine synthetase/guanido kinase"/>
    <property type="match status" value="1"/>
</dbReference>
<dbReference type="GO" id="GO:0005829">
    <property type="term" value="C:cytosol"/>
    <property type="evidence" value="ECO:0007669"/>
    <property type="project" value="TreeGrafter"/>
</dbReference>
<feature type="domain" description="ATP-grasp" evidence="14">
    <location>
        <begin position="493"/>
        <end position="748"/>
    </location>
</feature>
<evidence type="ECO:0000313" key="15">
    <source>
        <dbReference type="EMBL" id="EKF52156.1"/>
    </source>
</evidence>
<evidence type="ECO:0000259" key="14">
    <source>
        <dbReference type="PROSITE" id="PS50975"/>
    </source>
</evidence>
<dbReference type="PANTHER" id="PTHR38761:SF1">
    <property type="entry name" value="GLUTAMATE--CYSTEINE LIGASE"/>
    <property type="match status" value="1"/>
</dbReference>
<dbReference type="Pfam" id="PF18419">
    <property type="entry name" value="ATP-grasp_6"/>
    <property type="match status" value="1"/>
</dbReference>
<dbReference type="Pfam" id="PF01071">
    <property type="entry name" value="GARS_A"/>
    <property type="match status" value="1"/>
</dbReference>
<keyword evidence="9" id="KW-0460">Magnesium</keyword>
<proteinExistence type="inferred from homology"/>
<keyword evidence="8 13" id="KW-0067">ATP-binding</keyword>
<dbReference type="NCBIfam" id="TIGR01435">
    <property type="entry name" value="glu_cys_lig_rel"/>
    <property type="match status" value="1"/>
</dbReference>
<accession>K2PXM7</accession>
<comment type="similarity">
    <text evidence="13">In the N-terminal section; belongs to the glutamate--cysteine ligase type 1 family. Type 2 subfamily.</text>
</comment>
<dbReference type="AlphaFoldDB" id="K2PXM7"/>
<comment type="caution">
    <text evidence="15">The sequence shown here is derived from an EMBL/GenBank/DDBJ whole genome shotgun (WGS) entry which is preliminary data.</text>
</comment>
<dbReference type="eggNOG" id="COG1181">
    <property type="taxonomic scope" value="Bacteria"/>
</dbReference>
<evidence type="ECO:0000256" key="5">
    <source>
        <dbReference type="ARBA" id="ARBA00022684"/>
    </source>
</evidence>
<dbReference type="EMBL" id="AMQS01000004">
    <property type="protein sequence ID" value="EKF52156.1"/>
    <property type="molecule type" value="Genomic_DNA"/>
</dbReference>
<dbReference type="InterPro" id="IPR011761">
    <property type="entry name" value="ATP-grasp"/>
</dbReference>
<evidence type="ECO:0000256" key="3">
    <source>
        <dbReference type="ARBA" id="ARBA00005006"/>
    </source>
</evidence>
<comment type="catalytic activity">
    <reaction evidence="12 13">
        <text>L-cysteine + L-glutamate + ATP = gamma-L-glutamyl-L-cysteine + ADP + phosphate + H(+)</text>
        <dbReference type="Rhea" id="RHEA:13285"/>
        <dbReference type="ChEBI" id="CHEBI:15378"/>
        <dbReference type="ChEBI" id="CHEBI:29985"/>
        <dbReference type="ChEBI" id="CHEBI:30616"/>
        <dbReference type="ChEBI" id="CHEBI:35235"/>
        <dbReference type="ChEBI" id="CHEBI:43474"/>
        <dbReference type="ChEBI" id="CHEBI:58173"/>
        <dbReference type="ChEBI" id="CHEBI:456216"/>
        <dbReference type="EC" id="6.3.2.2"/>
    </reaction>
</comment>
<comment type="catalytic activity">
    <reaction evidence="13">
        <text>gamma-L-glutamyl-L-cysteine + glycine + ATP = glutathione + ADP + phosphate + H(+)</text>
        <dbReference type="Rhea" id="RHEA:13557"/>
        <dbReference type="ChEBI" id="CHEBI:15378"/>
        <dbReference type="ChEBI" id="CHEBI:30616"/>
        <dbReference type="ChEBI" id="CHEBI:43474"/>
        <dbReference type="ChEBI" id="CHEBI:57305"/>
        <dbReference type="ChEBI" id="CHEBI:57925"/>
        <dbReference type="ChEBI" id="CHEBI:58173"/>
        <dbReference type="ChEBI" id="CHEBI:456216"/>
        <dbReference type="EC" id="6.3.2.3"/>
    </reaction>
</comment>
<evidence type="ECO:0000256" key="10">
    <source>
        <dbReference type="ARBA" id="ARBA00023211"/>
    </source>
</evidence>
<comment type="pathway">
    <text evidence="13">Sulfur metabolism; glutathione biosynthesis; glutathione from L-cysteine and L-glutamate: step 2/2.</text>
</comment>
<dbReference type="UniPathway" id="UPA00142">
    <property type="reaction ID" value="UER00209"/>
</dbReference>
<dbReference type="InterPro" id="IPR006334">
    <property type="entry name" value="Glut_cys_ligase"/>
</dbReference>
<dbReference type="Gene3D" id="3.30.470.20">
    <property type="entry name" value="ATP-grasp fold, B domain"/>
    <property type="match status" value="2"/>
</dbReference>
<keyword evidence="10" id="KW-0464">Manganese</keyword>
<dbReference type="InterPro" id="IPR014746">
    <property type="entry name" value="Gln_synth/guanido_kin_cat_dom"/>
</dbReference>
<reference evidence="15 16" key="1">
    <citation type="journal article" date="2012" name="J. Bacteriol.">
        <title>Genome Sequence of the Bacteriocin-Producing Strain Lactococcus garvieae DCC43.</title>
        <authorList>
            <person name="Gabrielsen C."/>
            <person name="Brede D.A."/>
            <person name="Hernandez P.E."/>
            <person name="Nes I.F."/>
            <person name="Diep D.B."/>
        </authorList>
    </citation>
    <scope>NUCLEOTIDE SEQUENCE [LARGE SCALE GENOMIC DNA]</scope>
    <source>
        <strain evidence="15 16">DCC43</strain>
    </source>
</reference>
<dbReference type="HAMAP" id="MF_00782">
    <property type="entry name" value="Glut_biosynth"/>
    <property type="match status" value="1"/>
</dbReference>
<gene>
    <name evidence="13" type="primary">gshAB</name>
    <name evidence="13" type="synonym">gshF</name>
    <name evidence="15" type="ORF">C426_0429</name>
</gene>
<keyword evidence="6" id="KW-0479">Metal-binding</keyword>
<dbReference type="PATRIC" id="fig|1231377.3.peg.431"/>
<keyword evidence="4 13" id="KW-0436">Ligase</keyword>
<dbReference type="GO" id="GO:0005524">
    <property type="term" value="F:ATP binding"/>
    <property type="evidence" value="ECO:0007669"/>
    <property type="project" value="UniProtKB-UniRule"/>
</dbReference>
<dbReference type="Pfam" id="PF04262">
    <property type="entry name" value="Glu_cys_ligase"/>
    <property type="match status" value="2"/>
</dbReference>
<dbReference type="RefSeq" id="WP_003134653.1">
    <property type="nucleotide sequence ID" value="NZ_AMQS01000004.1"/>
</dbReference>
<dbReference type="SUPFAM" id="SSF56059">
    <property type="entry name" value="Glutathione synthetase ATP-binding domain-like"/>
    <property type="match status" value="1"/>
</dbReference>
<dbReference type="InterPro" id="IPR020561">
    <property type="entry name" value="PRibGlycinamid_synth_ATP-grasp"/>
</dbReference>
<dbReference type="GO" id="GO:0004357">
    <property type="term" value="F:glutamate-cysteine ligase activity"/>
    <property type="evidence" value="ECO:0007669"/>
    <property type="project" value="UniProtKB-UniRule"/>
</dbReference>
<sequence length="752" mass="86732">MTISYRKILSHSKVRPHLFQARFGLEREGHRIDDFGNLSSLPHPKALGSRSFHPYIQTDFAETQLEAITPVFERSDQPLQFMEALHDVMIRSLEKKELLWVQSMPPALPEKEEDIQLAQLEQEEDVAYRQGLASKYGKRKQMVSGIHYNFEFAEDLLRVMWEQQTEKDFKSFKTEVYMKLSRQYLRHMWIITYCLGGSPRANAGFFTDKFASPRQPARSLRNSKFGYRNAEDIFVSYENLEKYYSDLEGYVKAGELSEMKEFYSAVRLRGGKRVEELLEKGIQYVEFRNFDLNPFVRVAMDKDTSRFVHLFALYLIAKEEEETPNVSQKHGEAINDEVALENPLEKTAYYEEGSLFFTEMRHFAQELNFSAEDQMIIAQFARMLDHPEETLAGRMELAYQENNNFALELAETYRAQTYERLFQLSGFADLELSTQNLLFDAIQKGLKVEILDAHDQMISLKYKSHEEIIEKGNMTSKDSMVAYAIMENKVVTKKLLKRKQLNTPKGQEFTDIAEATRAYPVFQDKSIVVKPKSTNYGLGISIFKKPATEEQFQKALAIAFKEDKEVIVEEFISGTEYRFFVLNGKTIAVLRRDAAHVIGDGTSTIAELVTQKNENPLRGHDHRFPLEKIQLGDTEKLMLEVQGYTVESIPPKDVKINLRENSNVSTGGDSIDMTDEMPEAYKLIAEKAAQALQVNITGVDLLIDDITDKTARKYSIIEANFNPAMLFHLYPLKGKGRRVTMEVLRFLFPEIF</sequence>
<dbReference type="InterPro" id="IPR006335">
    <property type="entry name" value="Glut_biosynth"/>
</dbReference>
<dbReference type="EC" id="6.3.2.3" evidence="13"/>
<comment type="pathway">
    <text evidence="3 13">Sulfur metabolism; glutathione biosynthesis; glutathione from L-cysteine and L-glutamate: step 1/2.</text>
</comment>
<dbReference type="EC" id="6.3.2.2" evidence="13"/>
<evidence type="ECO:0000256" key="2">
    <source>
        <dbReference type="ARBA" id="ARBA00001946"/>
    </source>
</evidence>
<evidence type="ECO:0000256" key="7">
    <source>
        <dbReference type="ARBA" id="ARBA00022741"/>
    </source>
</evidence>
<evidence type="ECO:0000256" key="4">
    <source>
        <dbReference type="ARBA" id="ARBA00022598"/>
    </source>
</evidence>
<evidence type="ECO:0000256" key="13">
    <source>
        <dbReference type="HAMAP-Rule" id="MF_00782"/>
    </source>
</evidence>
<evidence type="ECO:0000313" key="16">
    <source>
        <dbReference type="Proteomes" id="UP000006787"/>
    </source>
</evidence>
<keyword evidence="5 13" id="KW-0317">Glutathione biosynthesis</keyword>
<dbReference type="Gene3D" id="3.30.590.20">
    <property type="match status" value="1"/>
</dbReference>
<dbReference type="InterPro" id="IPR040657">
    <property type="entry name" value="GshAB_ATP-grasp"/>
</dbReference>
<keyword evidence="7 13" id="KW-0547">Nucleotide-binding</keyword>
<evidence type="ECO:0000256" key="6">
    <source>
        <dbReference type="ARBA" id="ARBA00022723"/>
    </source>
</evidence>
<dbReference type="PROSITE" id="PS50975">
    <property type="entry name" value="ATP_GRASP"/>
    <property type="match status" value="1"/>
</dbReference>
<dbReference type="PANTHER" id="PTHR38761">
    <property type="entry name" value="GLUTAMATE--CYSTEINE LIGASE"/>
    <property type="match status" value="1"/>
</dbReference>
<comment type="function">
    <text evidence="13">Synthesizes glutathione from L-glutamate and L-cysteine via gamma-L-glutamyl-L-cysteine.</text>
</comment>
<dbReference type="GO" id="GO:0004363">
    <property type="term" value="F:glutathione synthase activity"/>
    <property type="evidence" value="ECO:0007669"/>
    <property type="project" value="UniProtKB-UniRule"/>
</dbReference>
<comment type="cofactor">
    <cofactor evidence="1">
        <name>Mn(2+)</name>
        <dbReference type="ChEBI" id="CHEBI:29035"/>
    </cofactor>
</comment>
<comment type="subunit">
    <text evidence="13">Monomer.</text>
</comment>
<evidence type="ECO:0000256" key="9">
    <source>
        <dbReference type="ARBA" id="ARBA00022842"/>
    </source>
</evidence>
<keyword evidence="11 13" id="KW-0511">Multifunctional enzyme</keyword>
<name>K2PXM7_9LACT</name>
<dbReference type="NCBIfam" id="NF002688">
    <property type="entry name" value="PRK02471.1"/>
    <property type="match status" value="1"/>
</dbReference>
<dbReference type="eggNOG" id="COG2918">
    <property type="taxonomic scope" value="Bacteria"/>
</dbReference>
<evidence type="ECO:0000256" key="1">
    <source>
        <dbReference type="ARBA" id="ARBA00001936"/>
    </source>
</evidence>
<protein>
    <recommendedName>
        <fullName evidence="13">Glutathione biosynthesis bifunctional protein GshAB</fullName>
    </recommendedName>
    <alternativeName>
        <fullName evidence="13">Gamma-GCS-GS</fullName>
        <shortName evidence="13">GCS-GS</shortName>
    </alternativeName>
    <domain>
        <recommendedName>
            <fullName evidence="13">Glutamate--cysteine ligase</fullName>
            <ecNumber evidence="13">6.3.2.2</ecNumber>
        </recommendedName>
        <alternativeName>
            <fullName evidence="13">Gamma-ECS</fullName>
            <shortName evidence="13">GCS</shortName>
        </alternativeName>
        <alternativeName>
            <fullName evidence="13">Gamma-glutamylcysteine synthetase</fullName>
        </alternativeName>
    </domain>
    <domain>
        <recommendedName>
            <fullName evidence="13">Glutathione synthetase</fullName>
            <ecNumber evidence="13">6.3.2.3</ecNumber>
        </recommendedName>
        <alternativeName>
            <fullName evidence="13">GSH synthetase</fullName>
            <shortName evidence="13">GS</shortName>
            <shortName evidence="13">GSH-S</shortName>
            <shortName evidence="13">GSHase</shortName>
        </alternativeName>
        <alternativeName>
            <fullName evidence="13">Glutathione synthase</fullName>
        </alternativeName>
    </domain>
</protein>